<evidence type="ECO:0000313" key="12">
    <source>
        <dbReference type="EMBL" id="KAF2480434.1"/>
    </source>
</evidence>
<dbReference type="GO" id="GO:0000271">
    <property type="term" value="P:polysaccharide biosynthetic process"/>
    <property type="evidence" value="ECO:0007669"/>
    <property type="project" value="InterPro"/>
</dbReference>
<keyword evidence="5 9" id="KW-0520">NAD</keyword>
<evidence type="ECO:0000256" key="5">
    <source>
        <dbReference type="ARBA" id="ARBA00023027"/>
    </source>
</evidence>
<dbReference type="Gene3D" id="3.40.50.720">
    <property type="entry name" value="NAD(P)-binding Rossmann-like Domain"/>
    <property type="match status" value="2"/>
</dbReference>
<organism evidence="12 13">
    <name type="scientific">Neohortaea acidophila</name>
    <dbReference type="NCBI Taxonomy" id="245834"/>
    <lineage>
        <taxon>Eukaryota</taxon>
        <taxon>Fungi</taxon>
        <taxon>Dikarya</taxon>
        <taxon>Ascomycota</taxon>
        <taxon>Pezizomycotina</taxon>
        <taxon>Dothideomycetes</taxon>
        <taxon>Dothideomycetidae</taxon>
        <taxon>Mycosphaerellales</taxon>
        <taxon>Teratosphaeriaceae</taxon>
        <taxon>Neohortaea</taxon>
    </lineage>
</organism>
<feature type="binding site" evidence="8">
    <location>
        <begin position="361"/>
        <end position="365"/>
    </location>
    <ligand>
        <name>substrate</name>
    </ligand>
</feature>
<dbReference type="GO" id="GO:0003979">
    <property type="term" value="F:UDP-glucose 6-dehydrogenase activity"/>
    <property type="evidence" value="ECO:0007669"/>
    <property type="project" value="UniProtKB-EC"/>
</dbReference>
<evidence type="ECO:0000256" key="4">
    <source>
        <dbReference type="ARBA" id="ARBA00023002"/>
    </source>
</evidence>
<gene>
    <name evidence="12" type="ORF">BDY17DRAFT_326336</name>
</gene>
<keyword evidence="4" id="KW-0560">Oxidoreductase</keyword>
<dbReference type="Gene3D" id="1.20.5.100">
    <property type="entry name" value="Cytochrome c1, transmembrane anchor, C-terminal"/>
    <property type="match status" value="1"/>
</dbReference>
<dbReference type="InterPro" id="IPR036291">
    <property type="entry name" value="NAD(P)-bd_dom_sf"/>
</dbReference>
<dbReference type="GO" id="GO:0006024">
    <property type="term" value="P:glycosaminoglycan biosynthetic process"/>
    <property type="evidence" value="ECO:0007669"/>
    <property type="project" value="TreeGrafter"/>
</dbReference>
<dbReference type="InterPro" id="IPR008927">
    <property type="entry name" value="6-PGluconate_DH-like_C_sf"/>
</dbReference>
<feature type="binding site" evidence="9">
    <location>
        <position position="261"/>
    </location>
    <ligand>
        <name>NAD(+)</name>
        <dbReference type="ChEBI" id="CHEBI:57540"/>
    </ligand>
</feature>
<sequence length="636" mass="68902">MSSSEFSSRSGSPFTFSRTSSGTSCRSCRSSIDAAGPLGNKTRNSSCTSIDSGYEEIDFKTLSLFDNEGVPSDFTAETRNVVFVGAGYVGGPTAAVIAYFNPHITVTVVDKSEDRIAGWQSKHLPIHEPGLYDVVRVARDGWDGVHPWDSAEAQLKDSTPTRLPNLFFSTDCDTHIAAADIVFLAVNTPTKNAGVGAGAATDLSMFESAARSVAMVAKPGIIIVEKSTVPCRTADVIRDVFRSYRPGMPVEVLSNPEFLAEGTAIKDLMQPSRILIGAAQTPAAHVASERLASLYASWVPRSSILTVGLWSSELSKLVANAMLAQRISSMNTVSAICEKTGADVDDVAFAIGQDPRLGSRFLKAGLGFGGSCFKKDILSLSYLAESLDLPEVAAYWRSVVGINEWQCRRYVKLVIKKLNGSLRGKKIALLGYAFKKDTADTRESQAAEVVKHLWGEEPREIAIFDPQCRKEDIDAELRGFAQKSNLSERTAVNVYADAYSATSDAAAVLILTEWDQFSYPPKSEEAARASKPVPDMGGLRYEISESTTTIPGFGGQWGGEVALRSEPDCASDCNLCSDHETTANQHARENLDWERLADGMREPKWVFDSRGLVEPLALAQLGFRVDSLGKASARPW</sequence>
<keyword evidence="13" id="KW-1185">Reference proteome</keyword>
<feature type="binding site" evidence="9">
    <location>
        <position position="442"/>
    </location>
    <ligand>
        <name>NAD(+)</name>
        <dbReference type="ChEBI" id="CHEBI:57540"/>
    </ligand>
</feature>
<dbReference type="GO" id="GO:0051287">
    <property type="term" value="F:NAD binding"/>
    <property type="evidence" value="ECO:0007669"/>
    <property type="project" value="InterPro"/>
</dbReference>
<feature type="domain" description="UDP-glucose/GDP-mannose dehydrogenase C-terminal" evidence="11">
    <location>
        <begin position="428"/>
        <end position="536"/>
    </location>
</feature>
<dbReference type="InterPro" id="IPR014027">
    <property type="entry name" value="UDP-Glc/GDP-Man_DH_C"/>
</dbReference>
<dbReference type="GO" id="GO:0006065">
    <property type="term" value="P:UDP-glucuronate biosynthetic process"/>
    <property type="evidence" value="ECO:0007669"/>
    <property type="project" value="UniProtKB-UniPathway"/>
</dbReference>
<evidence type="ECO:0000256" key="1">
    <source>
        <dbReference type="ARBA" id="ARBA00004701"/>
    </source>
</evidence>
<evidence type="ECO:0000256" key="9">
    <source>
        <dbReference type="PIRSR" id="PIRSR500134-3"/>
    </source>
</evidence>
<feature type="binding site" evidence="9">
    <location>
        <position position="115"/>
    </location>
    <ligand>
        <name>NAD(+)</name>
        <dbReference type="ChEBI" id="CHEBI:57540"/>
    </ligand>
</feature>
<evidence type="ECO:0000256" key="6">
    <source>
        <dbReference type="ARBA" id="ARBA00047473"/>
    </source>
</evidence>
<evidence type="ECO:0000256" key="3">
    <source>
        <dbReference type="ARBA" id="ARBA00012954"/>
    </source>
</evidence>
<comment type="pathway">
    <text evidence="1">Nucleotide-sugar biosynthesis; UDP-alpha-D-glucuronate biosynthesis; UDP-alpha-D-glucuronate from UDP-alpha-D-glucose: step 1/1.</text>
</comment>
<evidence type="ECO:0000256" key="8">
    <source>
        <dbReference type="PIRSR" id="PIRSR500134-2"/>
    </source>
</evidence>
<dbReference type="PANTHER" id="PTHR11374">
    <property type="entry name" value="UDP-GLUCOSE DEHYDROGENASE/UDP-MANNAC DEHYDROGENASE"/>
    <property type="match status" value="1"/>
</dbReference>
<evidence type="ECO:0000313" key="13">
    <source>
        <dbReference type="Proteomes" id="UP000799767"/>
    </source>
</evidence>
<dbReference type="GeneID" id="54478502"/>
<dbReference type="GO" id="GO:0005634">
    <property type="term" value="C:nucleus"/>
    <property type="evidence" value="ECO:0007669"/>
    <property type="project" value="TreeGrafter"/>
</dbReference>
<evidence type="ECO:0000256" key="7">
    <source>
        <dbReference type="PIRSR" id="PIRSR500134-1"/>
    </source>
</evidence>
<dbReference type="FunFam" id="3.40.50.720:FF:000032">
    <property type="entry name" value="UDP-glucose 6-dehydrogenase"/>
    <property type="match status" value="1"/>
</dbReference>
<dbReference type="InterPro" id="IPR014026">
    <property type="entry name" value="UDP-Glc/GDP-Man_DH_dimer"/>
</dbReference>
<dbReference type="SUPFAM" id="SSF48179">
    <property type="entry name" value="6-phosphogluconate dehydrogenase C-terminal domain-like"/>
    <property type="match status" value="1"/>
</dbReference>
<feature type="binding site" evidence="9">
    <location>
        <position position="228"/>
    </location>
    <ligand>
        <name>NAD(+)</name>
        <dbReference type="ChEBI" id="CHEBI:57540"/>
    </ligand>
</feature>
<dbReference type="Proteomes" id="UP000799767">
    <property type="component" value="Unassembled WGS sequence"/>
</dbReference>
<dbReference type="Pfam" id="PF03720">
    <property type="entry name" value="UDPG_MGDP_dh_C"/>
    <property type="match status" value="1"/>
</dbReference>
<protein>
    <recommendedName>
        <fullName evidence="3">UDP-glucose 6-dehydrogenase</fullName>
        <ecNumber evidence="3">1.1.1.22</ecNumber>
    </recommendedName>
</protein>
<dbReference type="FunFam" id="1.20.5.100:FF:000001">
    <property type="entry name" value="UDP-glucose 6-dehydrogenase"/>
    <property type="match status" value="1"/>
</dbReference>
<dbReference type="EC" id="1.1.1.22" evidence="3"/>
<dbReference type="NCBIfam" id="TIGR03026">
    <property type="entry name" value="NDP-sugDHase"/>
    <property type="match status" value="1"/>
</dbReference>
<feature type="region of interest" description="Disordered" evidence="10">
    <location>
        <begin position="1"/>
        <end position="26"/>
    </location>
</feature>
<comment type="catalytic activity">
    <reaction evidence="6">
        <text>UDP-alpha-D-glucose + 2 NAD(+) + H2O = UDP-alpha-D-glucuronate + 2 NADH + 3 H(+)</text>
        <dbReference type="Rhea" id="RHEA:23596"/>
        <dbReference type="ChEBI" id="CHEBI:15377"/>
        <dbReference type="ChEBI" id="CHEBI:15378"/>
        <dbReference type="ChEBI" id="CHEBI:57540"/>
        <dbReference type="ChEBI" id="CHEBI:57945"/>
        <dbReference type="ChEBI" id="CHEBI:58052"/>
        <dbReference type="ChEBI" id="CHEBI:58885"/>
        <dbReference type="EC" id="1.1.1.22"/>
    </reaction>
</comment>
<feature type="binding site" evidence="8">
    <location>
        <position position="369"/>
    </location>
    <ligand>
        <name>substrate</name>
    </ligand>
</feature>
<dbReference type="RefSeq" id="XP_033587004.1">
    <property type="nucleotide sequence ID" value="XM_033737500.1"/>
</dbReference>
<dbReference type="EMBL" id="MU001639">
    <property type="protein sequence ID" value="KAF2480434.1"/>
    <property type="molecule type" value="Genomic_DNA"/>
</dbReference>
<proteinExistence type="inferred from homology"/>
<dbReference type="PIRSF" id="PIRSF500134">
    <property type="entry name" value="UDPglc_DH_bac"/>
    <property type="match status" value="1"/>
</dbReference>
<dbReference type="Pfam" id="PF03721">
    <property type="entry name" value="UDPG_MGDP_dh_N"/>
    <property type="match status" value="2"/>
</dbReference>
<evidence type="ECO:0000259" key="11">
    <source>
        <dbReference type="SMART" id="SM00984"/>
    </source>
</evidence>
<feature type="binding site" evidence="8">
    <location>
        <begin position="258"/>
        <end position="261"/>
    </location>
    <ligand>
        <name>substrate</name>
    </ligand>
</feature>
<feature type="binding site" evidence="8">
    <location>
        <position position="316"/>
    </location>
    <ligand>
        <name>substrate</name>
    </ligand>
</feature>
<dbReference type="InterPro" id="IPR028357">
    <property type="entry name" value="UDPglc_DH_bac"/>
</dbReference>
<evidence type="ECO:0000256" key="2">
    <source>
        <dbReference type="ARBA" id="ARBA00006601"/>
    </source>
</evidence>
<dbReference type="InterPro" id="IPR001732">
    <property type="entry name" value="UDP-Glc/GDP-Man_DH_N"/>
</dbReference>
<dbReference type="SMART" id="SM00984">
    <property type="entry name" value="UDPG_MGDP_dh_C"/>
    <property type="match status" value="1"/>
</dbReference>
<comment type="similarity">
    <text evidence="2">Belongs to the UDP-glucose/GDP-mannose dehydrogenase family.</text>
</comment>
<dbReference type="AlphaFoldDB" id="A0A6A6PL95"/>
<dbReference type="SUPFAM" id="SSF52413">
    <property type="entry name" value="UDP-glucose/GDP-mannose dehydrogenase C-terminal domain"/>
    <property type="match status" value="1"/>
</dbReference>
<dbReference type="InterPro" id="IPR036220">
    <property type="entry name" value="UDP-Glc/GDP-Man_DH_C_sf"/>
</dbReference>
<feature type="active site" description="Nucleophile" evidence="7">
    <location>
        <position position="372"/>
    </location>
</feature>
<dbReference type="PANTHER" id="PTHR11374:SF3">
    <property type="entry name" value="UDP-GLUCOSE 6-DEHYDROGENASE"/>
    <property type="match status" value="1"/>
</dbReference>
<dbReference type="InterPro" id="IPR028356">
    <property type="entry name" value="UDPglc_DH_euk"/>
</dbReference>
<evidence type="ECO:0000256" key="10">
    <source>
        <dbReference type="SAM" id="MobiDB-lite"/>
    </source>
</evidence>
<name>A0A6A6PL95_9PEZI</name>
<dbReference type="OrthoDB" id="5059218at2759"/>
<dbReference type="UniPathway" id="UPA00038">
    <property type="reaction ID" value="UER00491"/>
</dbReference>
<reference evidence="12" key="1">
    <citation type="journal article" date="2020" name="Stud. Mycol.">
        <title>101 Dothideomycetes genomes: a test case for predicting lifestyles and emergence of pathogens.</title>
        <authorList>
            <person name="Haridas S."/>
            <person name="Albert R."/>
            <person name="Binder M."/>
            <person name="Bloem J."/>
            <person name="Labutti K."/>
            <person name="Salamov A."/>
            <person name="Andreopoulos B."/>
            <person name="Baker S."/>
            <person name="Barry K."/>
            <person name="Bills G."/>
            <person name="Bluhm B."/>
            <person name="Cannon C."/>
            <person name="Castanera R."/>
            <person name="Culley D."/>
            <person name="Daum C."/>
            <person name="Ezra D."/>
            <person name="Gonzalez J."/>
            <person name="Henrissat B."/>
            <person name="Kuo A."/>
            <person name="Liang C."/>
            <person name="Lipzen A."/>
            <person name="Lutzoni F."/>
            <person name="Magnuson J."/>
            <person name="Mondo S."/>
            <person name="Nolan M."/>
            <person name="Ohm R."/>
            <person name="Pangilinan J."/>
            <person name="Park H.-J."/>
            <person name="Ramirez L."/>
            <person name="Alfaro M."/>
            <person name="Sun H."/>
            <person name="Tritt A."/>
            <person name="Yoshinaga Y."/>
            <person name="Zwiers L.-H."/>
            <person name="Turgeon B."/>
            <person name="Goodwin S."/>
            <person name="Spatafora J."/>
            <person name="Crous P."/>
            <person name="Grigoriev I."/>
        </authorList>
    </citation>
    <scope>NUCLEOTIDE SEQUENCE</scope>
    <source>
        <strain evidence="12">CBS 113389</strain>
    </source>
</reference>
<feature type="binding site" evidence="9">
    <location>
        <position position="110"/>
    </location>
    <ligand>
        <name>NAD(+)</name>
        <dbReference type="ChEBI" id="CHEBI:57540"/>
    </ligand>
</feature>
<feature type="binding site" evidence="9">
    <location>
        <position position="188"/>
    </location>
    <ligand>
        <name>NAD(+)</name>
        <dbReference type="ChEBI" id="CHEBI:57540"/>
    </ligand>
</feature>
<dbReference type="InterPro" id="IPR017476">
    <property type="entry name" value="UDP-Glc/GDP-Man"/>
</dbReference>
<dbReference type="PIRSF" id="PIRSF000124">
    <property type="entry name" value="UDPglc_GDPman_dh"/>
    <property type="match status" value="1"/>
</dbReference>
<accession>A0A6A6PL95</accession>
<feature type="binding site" evidence="9">
    <location>
        <position position="375"/>
    </location>
    <ligand>
        <name>NAD(+)</name>
        <dbReference type="ChEBI" id="CHEBI:57540"/>
    </ligand>
</feature>
<feature type="binding site" evidence="8">
    <location>
        <position position="435"/>
    </location>
    <ligand>
        <name>substrate</name>
    </ligand>
</feature>
<dbReference type="Pfam" id="PF00984">
    <property type="entry name" value="UDPG_MGDP_dh"/>
    <property type="match status" value="1"/>
</dbReference>
<dbReference type="SUPFAM" id="SSF51735">
    <property type="entry name" value="NAD(P)-binding Rossmann-fold domains"/>
    <property type="match status" value="1"/>
</dbReference>